<feature type="transmembrane region" description="Helical" evidence="5">
    <location>
        <begin position="31"/>
        <end position="53"/>
    </location>
</feature>
<protein>
    <recommendedName>
        <fullName evidence="5">Probable membrane transporter protein</fullName>
    </recommendedName>
</protein>
<feature type="transmembrane region" description="Helical" evidence="5">
    <location>
        <begin position="171"/>
        <end position="191"/>
    </location>
</feature>
<accession>A0A2K8NSR7</accession>
<evidence type="ECO:0000256" key="5">
    <source>
        <dbReference type="RuleBase" id="RU363041"/>
    </source>
</evidence>
<evidence type="ECO:0000256" key="2">
    <source>
        <dbReference type="ARBA" id="ARBA00022692"/>
    </source>
</evidence>
<dbReference type="InterPro" id="IPR002781">
    <property type="entry name" value="TM_pro_TauE-like"/>
</dbReference>
<keyword evidence="4 5" id="KW-0472">Membrane</keyword>
<keyword evidence="5" id="KW-1003">Cell membrane</keyword>
<feature type="transmembrane region" description="Helical" evidence="5">
    <location>
        <begin position="203"/>
        <end position="223"/>
    </location>
</feature>
<dbReference type="KEGG" id="elj:ELUMI_v1c01670"/>
<reference evidence="6 7" key="1">
    <citation type="submission" date="2017-11" db="EMBL/GenBank/DDBJ databases">
        <title>Genome sequence of Entomoplasma luminosum PIMN-1 (ATCC 49195).</title>
        <authorList>
            <person name="Lo W.-S."/>
            <person name="Gasparich G.E."/>
            <person name="Kuo C.-H."/>
        </authorList>
    </citation>
    <scope>NUCLEOTIDE SEQUENCE [LARGE SCALE GENOMIC DNA]</scope>
    <source>
        <strain evidence="6 7">PIMN-1</strain>
    </source>
</reference>
<feature type="transmembrane region" description="Helical" evidence="5">
    <location>
        <begin position="68"/>
        <end position="91"/>
    </location>
</feature>
<dbReference type="Pfam" id="PF01925">
    <property type="entry name" value="TauE"/>
    <property type="match status" value="1"/>
</dbReference>
<keyword evidence="2 5" id="KW-0812">Transmembrane</keyword>
<feature type="transmembrane region" description="Helical" evidence="5">
    <location>
        <begin position="314"/>
        <end position="334"/>
    </location>
</feature>
<feature type="transmembrane region" description="Helical" evidence="5">
    <location>
        <begin position="107"/>
        <end position="132"/>
    </location>
</feature>
<dbReference type="EMBL" id="CP024963">
    <property type="protein sequence ID" value="ATZ16892.1"/>
    <property type="molecule type" value="Genomic_DNA"/>
</dbReference>
<dbReference type="AlphaFoldDB" id="A0A2K8NSR7"/>
<dbReference type="Proteomes" id="UP000232063">
    <property type="component" value="Chromosome"/>
</dbReference>
<evidence type="ECO:0000256" key="1">
    <source>
        <dbReference type="ARBA" id="ARBA00004141"/>
    </source>
</evidence>
<feature type="transmembrane region" description="Helical" evidence="5">
    <location>
        <begin position="244"/>
        <end position="269"/>
    </location>
</feature>
<evidence type="ECO:0000313" key="6">
    <source>
        <dbReference type="EMBL" id="ATZ16892.1"/>
    </source>
</evidence>
<proteinExistence type="inferred from homology"/>
<name>A0A2K8NSR7_9MOLU</name>
<comment type="subcellular location">
    <subcellularLocation>
        <location evidence="5">Cell membrane</location>
        <topology evidence="5">Multi-pass membrane protein</topology>
    </subcellularLocation>
    <subcellularLocation>
        <location evidence="1">Membrane</location>
        <topology evidence="1">Multi-pass membrane protein</topology>
    </subcellularLocation>
</comment>
<dbReference type="OrthoDB" id="357960at2"/>
<sequence length="384" mass="41972">MFKFFKKTEKQMINPEDLLTKADYKKRLFKWMMLLASAVLATLMCLLINYFVLKDVANKPIVWNSQEVFALVIVIVFSIAAVVYSVLFFVVSSKVRYNDADQNKRNVIIAGVTAGFTDTISVGSFGIGTAILKGTKSIKDDTKLPGTLNVAFALSGTLEAALFVSAIEVDVATLLILLASILVGTFVGSALVAKIKDPKIVKVSMGVVLFVVAIMMILTHPHVNAIKQTDIGLATSLMDKAWRIIVGTIIFFFLGMVQSFGIGLFAPALASLSFLGLKQEAIFPIMSCSSALSMFPAAFNFIRKKQYMQLTASLMQIFSVFGLIAAFLIVFVGIKSALGAEGDALFQAILKWLAIAVIFYVSITMLVEYYLLVKNKNKEIKVKG</sequence>
<dbReference type="PANTHER" id="PTHR43483:SF3">
    <property type="entry name" value="MEMBRANE TRANSPORTER PROTEIN HI_0806-RELATED"/>
    <property type="match status" value="1"/>
</dbReference>
<feature type="transmembrane region" description="Helical" evidence="5">
    <location>
        <begin position="144"/>
        <end position="164"/>
    </location>
</feature>
<dbReference type="PANTHER" id="PTHR43483">
    <property type="entry name" value="MEMBRANE TRANSPORTER PROTEIN HI_0806-RELATED"/>
    <property type="match status" value="1"/>
</dbReference>
<keyword evidence="7" id="KW-1185">Reference proteome</keyword>
<dbReference type="GO" id="GO:0005886">
    <property type="term" value="C:plasma membrane"/>
    <property type="evidence" value="ECO:0007669"/>
    <property type="project" value="UniProtKB-SubCell"/>
</dbReference>
<feature type="transmembrane region" description="Helical" evidence="5">
    <location>
        <begin position="349"/>
        <end position="373"/>
    </location>
</feature>
<organism evidence="6 7">
    <name type="scientific">Williamsoniiplasma luminosum</name>
    <dbReference type="NCBI Taxonomy" id="214888"/>
    <lineage>
        <taxon>Bacteria</taxon>
        <taxon>Bacillati</taxon>
        <taxon>Mycoplasmatota</taxon>
        <taxon>Mollicutes</taxon>
        <taxon>Entomoplasmatales</taxon>
        <taxon>Williamsoniiplasma</taxon>
    </lineage>
</organism>
<comment type="similarity">
    <text evidence="5">Belongs to the 4-toluene sulfonate uptake permease (TSUP) (TC 2.A.102) family.</text>
</comment>
<gene>
    <name evidence="6" type="ORF">ELUMI_v1c01670</name>
</gene>
<evidence type="ECO:0000256" key="4">
    <source>
        <dbReference type="ARBA" id="ARBA00023136"/>
    </source>
</evidence>
<evidence type="ECO:0000313" key="7">
    <source>
        <dbReference type="Proteomes" id="UP000232063"/>
    </source>
</evidence>
<keyword evidence="3 5" id="KW-1133">Transmembrane helix</keyword>
<feature type="transmembrane region" description="Helical" evidence="5">
    <location>
        <begin position="281"/>
        <end position="302"/>
    </location>
</feature>
<evidence type="ECO:0000256" key="3">
    <source>
        <dbReference type="ARBA" id="ARBA00022989"/>
    </source>
</evidence>
<comment type="caution">
    <text evidence="5">Lacks conserved residue(s) required for the propagation of feature annotation.</text>
</comment>